<evidence type="ECO:0000256" key="3">
    <source>
        <dbReference type="ARBA" id="ARBA00015004"/>
    </source>
</evidence>
<dbReference type="CDD" id="cd17044">
    <property type="entry name" value="Ubl_TBCE"/>
    <property type="match status" value="1"/>
</dbReference>
<evidence type="ECO:0000313" key="11">
    <source>
        <dbReference type="EMBL" id="KAK8722245.1"/>
    </source>
</evidence>
<dbReference type="Pfam" id="PF01302">
    <property type="entry name" value="CAP_GLY"/>
    <property type="match status" value="1"/>
</dbReference>
<dbReference type="InterPro" id="IPR029071">
    <property type="entry name" value="Ubiquitin-like_domsf"/>
</dbReference>
<keyword evidence="6" id="KW-0677">Repeat</keyword>
<dbReference type="InterPro" id="IPR032675">
    <property type="entry name" value="LRR_dom_sf"/>
</dbReference>
<gene>
    <name evidence="11" type="ORF">OTU49_012339</name>
</gene>
<dbReference type="SMART" id="SM01052">
    <property type="entry name" value="CAP_GLY"/>
    <property type="match status" value="1"/>
</dbReference>
<dbReference type="SUPFAM" id="SSF52058">
    <property type="entry name" value="L domain-like"/>
    <property type="match status" value="1"/>
</dbReference>
<evidence type="ECO:0000256" key="8">
    <source>
        <dbReference type="ARBA" id="ARBA00026055"/>
    </source>
</evidence>
<sequence>MAGPSVKIGSRIESDGARGTVKWIGEVPTTQGTWYGVDWDDAVRGRHDGSHNGIKYFETRFPTSGSFVRPTKVNTGITLEAAVRGRYQDDTAVETQITEQLQRIIKARFVELVGMNKVGEKQRQLEQLETVVLNKWTIWGSDESDLSVLLPRLRHLDVSDTLLSSWANVAHITRQLPSLRFLNISGNLLSLPEQPLEHKESLCHITHLVLNNMMVYSWQDLLTCCTMFPKLSKLQMAYNNLKELGPIPDGLFDSLQELDIGANPIVSWEDLCCLGSLPRLESLNANSCKLMEITFPCTPATEKTTMFPSLKQLTLANNTLDTWKCTGELNKLPSLEDLVISYDATTSPFFQEFTFARIANLMVLNRARITLKEKRDCELFYLKSFSNEYFSSGGTEDARTDHLTQDFIQKHPMYAQLVKTHGPPMDETSSNNQKHQKLKDLKIELKVVTPDHPEREPFTKPFLPTTKVAKVKMMLKRHFKINPAIAVRLSYSSVKGGKTFEIPMDNDMQEMAYYSIRTGDTLLLRW</sequence>
<name>A0AAW0VZM9_CHEQU</name>
<reference evidence="11" key="2">
    <citation type="submission" date="2024-01" db="EMBL/GenBank/DDBJ databases">
        <authorList>
            <person name="He J."/>
            <person name="Wang M."/>
            <person name="Zheng J."/>
            <person name="Liu Z."/>
        </authorList>
    </citation>
    <scope>NUCLEOTIDE SEQUENCE</scope>
    <source>
        <strain evidence="11">ZL_2023a</strain>
        <tissue evidence="11">Muscle</tissue>
    </source>
</reference>
<dbReference type="AlphaFoldDB" id="A0AAW0VZM9"/>
<dbReference type="Proteomes" id="UP001445076">
    <property type="component" value="Unassembled WGS sequence"/>
</dbReference>
<dbReference type="PROSITE" id="PS50245">
    <property type="entry name" value="CAP_GLY_2"/>
    <property type="match status" value="1"/>
</dbReference>
<keyword evidence="4" id="KW-0963">Cytoplasm</keyword>
<evidence type="ECO:0000256" key="2">
    <source>
        <dbReference type="ARBA" id="ARBA00006286"/>
    </source>
</evidence>
<comment type="subunit">
    <text evidence="8">Supercomplex made of cofactors A to E. Cofactors A and D function by capturing and stabilizing tubulin in a quasi-native conformation. Cofactor E binds to the cofactor D-tubulin complex; interaction with cofactor C then causes the release of tubulin polypeptides that are committed to the native state.</text>
</comment>
<evidence type="ECO:0000256" key="6">
    <source>
        <dbReference type="ARBA" id="ARBA00022737"/>
    </source>
</evidence>
<accession>A0AAW0VZM9</accession>
<dbReference type="SUPFAM" id="SSF74924">
    <property type="entry name" value="Cap-Gly domain"/>
    <property type="match status" value="1"/>
</dbReference>
<dbReference type="PANTHER" id="PTHR15454:SF56">
    <property type="entry name" value="PROTEIN PHOSPHATASE 1 REGULATORY SUBUNIT 7-RELATED"/>
    <property type="match status" value="1"/>
</dbReference>
<keyword evidence="5" id="KW-0433">Leucine-rich repeat</keyword>
<evidence type="ECO:0000313" key="12">
    <source>
        <dbReference type="Proteomes" id="UP001445076"/>
    </source>
</evidence>
<protein>
    <recommendedName>
        <fullName evidence="3">Tubulin-specific chaperone E</fullName>
    </recommendedName>
    <alternativeName>
        <fullName evidence="9">Tubulin-folding cofactor E</fullName>
    </alternativeName>
</protein>
<dbReference type="Gene3D" id="3.80.10.10">
    <property type="entry name" value="Ribonuclease Inhibitor"/>
    <property type="match status" value="3"/>
</dbReference>
<organism evidence="11 12">
    <name type="scientific">Cherax quadricarinatus</name>
    <name type="common">Australian red claw crayfish</name>
    <dbReference type="NCBI Taxonomy" id="27406"/>
    <lineage>
        <taxon>Eukaryota</taxon>
        <taxon>Metazoa</taxon>
        <taxon>Ecdysozoa</taxon>
        <taxon>Arthropoda</taxon>
        <taxon>Crustacea</taxon>
        <taxon>Multicrustacea</taxon>
        <taxon>Malacostraca</taxon>
        <taxon>Eumalacostraca</taxon>
        <taxon>Eucarida</taxon>
        <taxon>Decapoda</taxon>
        <taxon>Pleocyemata</taxon>
        <taxon>Astacidea</taxon>
        <taxon>Parastacoidea</taxon>
        <taxon>Parastacidae</taxon>
        <taxon>Cherax</taxon>
    </lineage>
</organism>
<dbReference type="PROSITE" id="PS51450">
    <property type="entry name" value="LRR"/>
    <property type="match status" value="1"/>
</dbReference>
<dbReference type="SUPFAM" id="SSF54236">
    <property type="entry name" value="Ubiquitin-like"/>
    <property type="match status" value="1"/>
</dbReference>
<dbReference type="Gene3D" id="2.30.30.190">
    <property type="entry name" value="CAP Gly-rich-like domain"/>
    <property type="match status" value="1"/>
</dbReference>
<evidence type="ECO:0000256" key="1">
    <source>
        <dbReference type="ARBA" id="ARBA00004496"/>
    </source>
</evidence>
<keyword evidence="7" id="KW-0143">Chaperone</keyword>
<evidence type="ECO:0000256" key="9">
    <source>
        <dbReference type="ARBA" id="ARBA00030180"/>
    </source>
</evidence>
<dbReference type="InterPro" id="IPR000938">
    <property type="entry name" value="CAP-Gly_domain"/>
</dbReference>
<proteinExistence type="inferred from homology"/>
<comment type="caution">
    <text evidence="11">The sequence shown here is derived from an EMBL/GenBank/DDBJ whole genome shotgun (WGS) entry which is preliminary data.</text>
</comment>
<keyword evidence="12" id="KW-1185">Reference proteome</keyword>
<reference evidence="11 12" key="1">
    <citation type="journal article" date="2024" name="BMC Genomics">
        <title>Genome assembly of redclaw crayfish (Cherax quadricarinatus) provides insights into its immune adaptation and hypoxia tolerance.</title>
        <authorList>
            <person name="Liu Z."/>
            <person name="Zheng J."/>
            <person name="Li H."/>
            <person name="Fang K."/>
            <person name="Wang S."/>
            <person name="He J."/>
            <person name="Zhou D."/>
            <person name="Weng S."/>
            <person name="Chi M."/>
            <person name="Gu Z."/>
            <person name="He J."/>
            <person name="Li F."/>
            <person name="Wang M."/>
        </authorList>
    </citation>
    <scope>NUCLEOTIDE SEQUENCE [LARGE SCALE GENOMIC DNA]</scope>
    <source>
        <strain evidence="11">ZL_2023a</strain>
    </source>
</reference>
<dbReference type="InterPro" id="IPR036859">
    <property type="entry name" value="CAP-Gly_dom_sf"/>
</dbReference>
<evidence type="ECO:0000256" key="4">
    <source>
        <dbReference type="ARBA" id="ARBA00022490"/>
    </source>
</evidence>
<dbReference type="EMBL" id="JARKIK010000096">
    <property type="protein sequence ID" value="KAK8722248.1"/>
    <property type="molecule type" value="Genomic_DNA"/>
</dbReference>
<evidence type="ECO:0000259" key="10">
    <source>
        <dbReference type="PROSITE" id="PS50245"/>
    </source>
</evidence>
<dbReference type="InterPro" id="IPR044079">
    <property type="entry name" value="Ubl_TBCE"/>
</dbReference>
<evidence type="ECO:0000256" key="5">
    <source>
        <dbReference type="ARBA" id="ARBA00022614"/>
    </source>
</evidence>
<comment type="subcellular location">
    <subcellularLocation>
        <location evidence="1">Cytoplasm</location>
    </subcellularLocation>
</comment>
<dbReference type="FunFam" id="2.30.30.190:FF:000016">
    <property type="entry name" value="Tubulin-folding cofactor E"/>
    <property type="match status" value="1"/>
</dbReference>
<comment type="similarity">
    <text evidence="2">Belongs to the TBCE family.</text>
</comment>
<dbReference type="EMBL" id="JARKIK010000096">
    <property type="protein sequence ID" value="KAK8722245.1"/>
    <property type="molecule type" value="Genomic_DNA"/>
</dbReference>
<dbReference type="InterPro" id="IPR001611">
    <property type="entry name" value="Leu-rich_rpt"/>
</dbReference>
<feature type="domain" description="CAP-Gly" evidence="10">
    <location>
        <begin position="25"/>
        <end position="69"/>
    </location>
</feature>
<dbReference type="PANTHER" id="PTHR15454">
    <property type="entry name" value="NISCHARIN RELATED"/>
    <property type="match status" value="1"/>
</dbReference>
<dbReference type="Gene3D" id="3.10.20.90">
    <property type="entry name" value="Phosphatidylinositol 3-kinase Catalytic Subunit, Chain A, domain 1"/>
    <property type="match status" value="1"/>
</dbReference>
<dbReference type="GO" id="GO:0005737">
    <property type="term" value="C:cytoplasm"/>
    <property type="evidence" value="ECO:0007669"/>
    <property type="project" value="UniProtKB-SubCell"/>
</dbReference>
<evidence type="ECO:0000256" key="7">
    <source>
        <dbReference type="ARBA" id="ARBA00023186"/>
    </source>
</evidence>